<dbReference type="GO" id="GO:0016020">
    <property type="term" value="C:membrane"/>
    <property type="evidence" value="ECO:0007669"/>
    <property type="project" value="UniProtKB-SubCell"/>
</dbReference>
<evidence type="ECO:0000313" key="11">
    <source>
        <dbReference type="EMBL" id="TKA38843.1"/>
    </source>
</evidence>
<dbReference type="GO" id="GO:0042147">
    <property type="term" value="P:retrograde transport, endosome to Golgi"/>
    <property type="evidence" value="ECO:0007669"/>
    <property type="project" value="InterPro"/>
</dbReference>
<evidence type="ECO:0000256" key="7">
    <source>
        <dbReference type="ARBA" id="ARBA00022927"/>
    </source>
</evidence>
<dbReference type="InterPro" id="IPR035704">
    <property type="entry name" value="SNX8/Mvp1_PX"/>
</dbReference>
<feature type="compositionally biased region" description="Polar residues" evidence="9">
    <location>
        <begin position="260"/>
        <end position="271"/>
    </location>
</feature>
<dbReference type="STRING" id="329885.A0A4U0USS4"/>
<comment type="subcellular location">
    <subcellularLocation>
        <location evidence="2">Cytoplasm</location>
    </subcellularLocation>
    <subcellularLocation>
        <location evidence="1">Membrane</location>
        <topology evidence="1">Peripheral membrane protein</topology>
        <orientation evidence="1">Cytoplasmic side</orientation>
    </subcellularLocation>
</comment>
<comment type="similarity">
    <text evidence="3">Belongs to the sorting nexin family.</text>
</comment>
<dbReference type="PROSITE" id="PS50195">
    <property type="entry name" value="PX"/>
    <property type="match status" value="1"/>
</dbReference>
<dbReference type="SMART" id="SM00312">
    <property type="entry name" value="PX"/>
    <property type="match status" value="1"/>
</dbReference>
<dbReference type="InterPro" id="IPR036871">
    <property type="entry name" value="PX_dom_sf"/>
</dbReference>
<evidence type="ECO:0000256" key="2">
    <source>
        <dbReference type="ARBA" id="ARBA00004496"/>
    </source>
</evidence>
<sequence length="1196" mass="130194">MSLFGEDTAAPSPRKSAGLFGDDDPPAQAKPSSSGMFGEPETGNGDDSPWGFTPSKKTAGKGGLVKSLLANADVPELYIDTFDGTQVGGTVSAQEARRMLQETVPGAAEKIWTIVSSNGQTQQLGRNEFNVLLALIGLAQEGEELSLDAVDERRAKLPTPSLPTRAPPAPATPQHKPAQPGAQQRQATPTPQRQNGGAHAQKQSFGAGFSESDPWGSPDVHKGHNHLNGASAPQRTTSTFTTNAAEPSDTGPSGTFGDAQPTQASDSTSWGGASGFTGGSANGDDFGGDSGAAGEGFGEGSGGGTVRARPAAPRAATSKGAEEVVTVNLLEEKEGIFMFQHRNYEVASVRRSSKVIRRYSDFVWLLDCLHKRYPFRQLPLLPPKRVAINGNHIAADQTFVEKRRRGLARFANALVRHPVLREEQLVVMFLTVPTELAVWRKQATISVQEEFTGKTLPPNLEDSLPQNLQATFDTVRSGVRRSADLYITLCNLTERLCKRKEALAAEYGRFGANLTALTEVSADTYAIDANDVPLLNEGLQSTAKHVSTSQALLDDESRAWDEGLLEDLKGLRDALVEGVEAPAVVHEFGRRLAGLRRKLLGFVERSIRTLAGDRTALVRTLCAYALVTSSSAKDVLRHFLQVRAEEIESQAETATESGVLQVLELYRKTLGDARALFPRMFAESLSRLGKSPLLQDAQVRALTELNLDVYGVWIAADVQGFTPWVRHEALLASGVNEGLAAWSKHVQGCVLGAVTAYLASETDVDAVLSARKKVLSRYLALLGGGNDAGQSQATGELRSVFLARLSTFAVDCAQGGRAALEGATVDVGKAVTAQERDIWQLASRDFDISHGALQLRQAVLQRRHGRDGPIQPVCERLDAWVERWNAFWEVIQRMRSTKWDGDLDYDFDDLDDGDTLLDALVKEDPEWLCSTLQQATTDTIRQMYEYLQEAFDAGGDAAMLVRLLREVHRRQRILAERTGMIESGTEIPTALFPALHRKLAEDIVTRTLKQHTRRQKKQADVPVSLWDGSPLLPVQPSPATFRLLTLLQRTMAEMGSDLWTSEAVDALKATLEEKLPGILADSPSEGGELDATTNGHGDEPDESEAAESSPVVNGETRGGDLVRRQRVQLLFDALYLQRILRRLQAAESAERQPRWVAELAETAELDTASMERLAKSANEYWKRTYLLFALLAPHAS</sequence>
<evidence type="ECO:0000256" key="9">
    <source>
        <dbReference type="SAM" id="MobiDB-lite"/>
    </source>
</evidence>
<dbReference type="CDD" id="cd06866">
    <property type="entry name" value="PX_SNX8_Mvp1p_like"/>
    <property type="match status" value="1"/>
</dbReference>
<dbReference type="GO" id="GO:0006623">
    <property type="term" value="P:protein targeting to vacuole"/>
    <property type="evidence" value="ECO:0007669"/>
    <property type="project" value="TreeGrafter"/>
</dbReference>
<dbReference type="PANTHER" id="PTHR47554:SF1">
    <property type="entry name" value="SORTING NEXIN MVP1"/>
    <property type="match status" value="1"/>
</dbReference>
<dbReference type="EMBL" id="NAJP01000042">
    <property type="protein sequence ID" value="TKA38843.1"/>
    <property type="molecule type" value="Genomic_DNA"/>
</dbReference>
<feature type="compositionally biased region" description="Gly residues" evidence="9">
    <location>
        <begin position="288"/>
        <end position="305"/>
    </location>
</feature>
<dbReference type="Gene3D" id="3.30.1520.10">
    <property type="entry name" value="Phox-like domain"/>
    <property type="match status" value="1"/>
</dbReference>
<dbReference type="SUPFAM" id="SSF64268">
    <property type="entry name" value="PX domain"/>
    <property type="match status" value="1"/>
</dbReference>
<dbReference type="Gene3D" id="1.10.238.10">
    <property type="entry name" value="EF-hand"/>
    <property type="match status" value="1"/>
</dbReference>
<gene>
    <name evidence="11" type="ORF">B0A54_09892</name>
</gene>
<evidence type="ECO:0000256" key="1">
    <source>
        <dbReference type="ARBA" id="ARBA00004287"/>
    </source>
</evidence>
<name>A0A4U0USS4_9PEZI</name>
<dbReference type="GO" id="GO:0032266">
    <property type="term" value="F:phosphatidylinositol-3-phosphate binding"/>
    <property type="evidence" value="ECO:0007669"/>
    <property type="project" value="TreeGrafter"/>
</dbReference>
<keyword evidence="6" id="KW-0963">Cytoplasm</keyword>
<keyword evidence="5" id="KW-0813">Transport</keyword>
<dbReference type="Pfam" id="PF19566">
    <property type="entry name" value="Snx8_BAR_dom"/>
    <property type="match status" value="1"/>
</dbReference>
<dbReference type="AlphaFoldDB" id="A0A4U0USS4"/>
<dbReference type="InterPro" id="IPR028662">
    <property type="entry name" value="SNX8/Mvp1"/>
</dbReference>
<protein>
    <recommendedName>
        <fullName evidence="4">Sorting nexin MVP1</fullName>
    </recommendedName>
</protein>
<organism evidence="11 12">
    <name type="scientific">Friedmanniomyces endolithicus</name>
    <dbReference type="NCBI Taxonomy" id="329885"/>
    <lineage>
        <taxon>Eukaryota</taxon>
        <taxon>Fungi</taxon>
        <taxon>Dikarya</taxon>
        <taxon>Ascomycota</taxon>
        <taxon>Pezizomycotina</taxon>
        <taxon>Dothideomycetes</taxon>
        <taxon>Dothideomycetidae</taxon>
        <taxon>Mycosphaerellales</taxon>
        <taxon>Teratosphaeriaceae</taxon>
        <taxon>Friedmanniomyces</taxon>
    </lineage>
</organism>
<proteinExistence type="inferred from homology"/>
<feature type="region of interest" description="Disordered" evidence="9">
    <location>
        <begin position="1"/>
        <end position="56"/>
    </location>
</feature>
<evidence type="ECO:0000313" key="12">
    <source>
        <dbReference type="Proteomes" id="UP000310066"/>
    </source>
</evidence>
<accession>A0A4U0USS4</accession>
<evidence type="ECO:0000256" key="6">
    <source>
        <dbReference type="ARBA" id="ARBA00022490"/>
    </source>
</evidence>
<feature type="compositionally biased region" description="Low complexity" evidence="9">
    <location>
        <begin position="177"/>
        <end position="194"/>
    </location>
</feature>
<dbReference type="PANTHER" id="PTHR47554">
    <property type="entry name" value="SORTING NEXIN MVP1"/>
    <property type="match status" value="1"/>
</dbReference>
<evidence type="ECO:0000256" key="8">
    <source>
        <dbReference type="ARBA" id="ARBA00023136"/>
    </source>
</evidence>
<dbReference type="FunFam" id="3.30.1520.10:FF:000037">
    <property type="entry name" value="Sorting nexin mvp-1"/>
    <property type="match status" value="1"/>
</dbReference>
<feature type="compositionally biased region" description="Low complexity" evidence="9">
    <location>
        <begin position="307"/>
        <end position="316"/>
    </location>
</feature>
<reference evidence="11 12" key="1">
    <citation type="submission" date="2017-03" db="EMBL/GenBank/DDBJ databases">
        <title>Genomes of endolithic fungi from Antarctica.</title>
        <authorList>
            <person name="Coleine C."/>
            <person name="Masonjones S."/>
            <person name="Stajich J.E."/>
        </authorList>
    </citation>
    <scope>NUCLEOTIDE SEQUENCE [LARGE SCALE GENOMIC DNA]</scope>
    <source>
        <strain evidence="11 12">CCFEE 5311</strain>
    </source>
</reference>
<feature type="compositionally biased region" description="Gly residues" evidence="9">
    <location>
        <begin position="272"/>
        <end position="281"/>
    </location>
</feature>
<dbReference type="GO" id="GO:0005768">
    <property type="term" value="C:endosome"/>
    <property type="evidence" value="ECO:0007669"/>
    <property type="project" value="TreeGrafter"/>
</dbReference>
<feature type="compositionally biased region" description="Polar residues" evidence="9">
    <location>
        <begin position="231"/>
        <end position="253"/>
    </location>
</feature>
<dbReference type="InterPro" id="IPR045734">
    <property type="entry name" value="Snx8_BAR_dom"/>
</dbReference>
<keyword evidence="7" id="KW-0653">Protein transport</keyword>
<evidence type="ECO:0000256" key="5">
    <source>
        <dbReference type="ARBA" id="ARBA00022448"/>
    </source>
</evidence>
<dbReference type="Proteomes" id="UP000310066">
    <property type="component" value="Unassembled WGS sequence"/>
</dbReference>
<dbReference type="GO" id="GO:0005829">
    <property type="term" value="C:cytosol"/>
    <property type="evidence" value="ECO:0007669"/>
    <property type="project" value="GOC"/>
</dbReference>
<feature type="domain" description="PX" evidence="10">
    <location>
        <begin position="322"/>
        <end position="436"/>
    </location>
</feature>
<evidence type="ECO:0000259" key="10">
    <source>
        <dbReference type="PROSITE" id="PS50195"/>
    </source>
</evidence>
<dbReference type="Pfam" id="PF00787">
    <property type="entry name" value="PX"/>
    <property type="match status" value="1"/>
</dbReference>
<comment type="caution">
    <text evidence="11">The sequence shown here is derived from an EMBL/GenBank/DDBJ whole genome shotgun (WGS) entry which is preliminary data.</text>
</comment>
<evidence type="ECO:0000256" key="3">
    <source>
        <dbReference type="ARBA" id="ARBA00010883"/>
    </source>
</evidence>
<feature type="region of interest" description="Disordered" evidence="9">
    <location>
        <begin position="1078"/>
        <end position="1117"/>
    </location>
</feature>
<keyword evidence="8" id="KW-0472">Membrane</keyword>
<evidence type="ECO:0000256" key="4">
    <source>
        <dbReference type="ARBA" id="ARBA00014268"/>
    </source>
</evidence>
<feature type="region of interest" description="Disordered" evidence="9">
    <location>
        <begin position="157"/>
        <end position="322"/>
    </location>
</feature>
<dbReference type="InterPro" id="IPR001683">
    <property type="entry name" value="PX_dom"/>
</dbReference>